<sequence>MRWSQPSLTPQGGREITLARVIETIDRTAPETKAALADELGLSEHYLSELLQELKGRGIVRKGYVVDDVAVYDHSPTLSELHTDDGAMYTRLVEQLERLEAVTTDQYRAARTQFAGDDPDQSADDLEPLANERCLVVLQELKSMTLTTDWPGNRVASDFGIIATNLEIIGDRACYIADIAAKMEMESVGIVHDHVLDIFDGGLDIHDAVVDVLFDADAGRLDDLYAVEDEVHRQLDELFELVTAYDPEMYGQLATMTRALERTIYYWVHTAEMAARIHVGLEPDHIPT</sequence>
<dbReference type="RefSeq" id="WP_089865362.1">
    <property type="nucleotide sequence ID" value="NZ_FOTC01000001.1"/>
</dbReference>
<name>A0A1I4BGW6_9EURY</name>
<reference evidence="2" key="1">
    <citation type="submission" date="2016-10" db="EMBL/GenBank/DDBJ databases">
        <authorList>
            <person name="Varghese N."/>
            <person name="Submissions S."/>
        </authorList>
    </citation>
    <scope>NUCLEOTIDE SEQUENCE [LARGE SCALE GENOMIC DNA]</scope>
    <source>
        <strain evidence="2">CGMCC 1.7738</strain>
    </source>
</reference>
<dbReference type="InterPro" id="IPR038078">
    <property type="entry name" value="PhoU-like_sf"/>
</dbReference>
<dbReference type="Proteomes" id="UP000199607">
    <property type="component" value="Unassembled WGS sequence"/>
</dbReference>
<dbReference type="AlphaFoldDB" id="A0A1I4BGW6"/>
<evidence type="ECO:0000313" key="1">
    <source>
        <dbReference type="EMBL" id="SFK67743.1"/>
    </source>
</evidence>
<dbReference type="SUPFAM" id="SSF109755">
    <property type="entry name" value="PhoU-like"/>
    <property type="match status" value="1"/>
</dbReference>
<keyword evidence="2" id="KW-1185">Reference proteome</keyword>
<dbReference type="STRING" id="553466.SAMN04487950_0537"/>
<proteinExistence type="predicted"/>
<gene>
    <name evidence="1" type="ORF">SAMN04487950_0537</name>
</gene>
<accession>A0A1I4BGW6</accession>
<organism evidence="1 2">
    <name type="scientific">Halogranum rubrum</name>
    <dbReference type="NCBI Taxonomy" id="553466"/>
    <lineage>
        <taxon>Archaea</taxon>
        <taxon>Methanobacteriati</taxon>
        <taxon>Methanobacteriota</taxon>
        <taxon>Stenosarchaea group</taxon>
        <taxon>Halobacteria</taxon>
        <taxon>Halobacteriales</taxon>
        <taxon>Haloferacaceae</taxon>
    </lineage>
</organism>
<protein>
    <submittedName>
        <fullName evidence="1">Phosphate uptake regulator</fullName>
    </submittedName>
</protein>
<evidence type="ECO:0000313" key="2">
    <source>
        <dbReference type="Proteomes" id="UP000199607"/>
    </source>
</evidence>
<dbReference type="Gene3D" id="1.20.58.220">
    <property type="entry name" value="Phosphate transport system protein phou homolog 2, domain 2"/>
    <property type="match status" value="1"/>
</dbReference>
<dbReference type="EMBL" id="FOTC01000001">
    <property type="protein sequence ID" value="SFK67743.1"/>
    <property type="molecule type" value="Genomic_DNA"/>
</dbReference>